<feature type="region of interest" description="Disordered" evidence="1">
    <location>
        <begin position="152"/>
        <end position="194"/>
    </location>
</feature>
<dbReference type="EMBL" id="JAAMOB010000006">
    <property type="protein sequence ID" value="KAF4112168.1"/>
    <property type="molecule type" value="Genomic_DNA"/>
</dbReference>
<dbReference type="Proteomes" id="UP000579812">
    <property type="component" value="Unassembled WGS sequence"/>
</dbReference>
<reference evidence="2 3" key="1">
    <citation type="submission" date="2020-04" db="EMBL/GenBank/DDBJ databases">
        <title>Chromosome-level genome assembly of a cyprinid fish Onychostoma macrolepis by integration of Nanopore Sequencing, Bionano and Hi-C technology.</title>
        <authorList>
            <person name="Wang D."/>
        </authorList>
    </citation>
    <scope>NUCLEOTIDE SEQUENCE [LARGE SCALE GENOMIC DNA]</scope>
    <source>
        <strain evidence="2">SWU-2019</strain>
        <tissue evidence="2">Muscle</tissue>
    </source>
</reference>
<feature type="compositionally biased region" description="Basic residues" evidence="1">
    <location>
        <begin position="177"/>
        <end position="186"/>
    </location>
</feature>
<dbReference type="AlphaFoldDB" id="A0A7J6CXV6"/>
<organism evidence="2 3">
    <name type="scientific">Onychostoma macrolepis</name>
    <dbReference type="NCBI Taxonomy" id="369639"/>
    <lineage>
        <taxon>Eukaryota</taxon>
        <taxon>Metazoa</taxon>
        <taxon>Chordata</taxon>
        <taxon>Craniata</taxon>
        <taxon>Vertebrata</taxon>
        <taxon>Euteleostomi</taxon>
        <taxon>Actinopterygii</taxon>
        <taxon>Neopterygii</taxon>
        <taxon>Teleostei</taxon>
        <taxon>Ostariophysi</taxon>
        <taxon>Cypriniformes</taxon>
        <taxon>Cyprinidae</taxon>
        <taxon>Acrossocheilinae</taxon>
        <taxon>Onychostoma</taxon>
    </lineage>
</organism>
<sequence>MGEEEHTEPTWQGASQRTIKATFKVPPWQQQERKTEALIKHKTKRDLPVQHCKEIRNSLPPAADRDAITAVEEEEEEEEGPTRLTVTAEDKRTDAAEKCSIQPHKCFVNQTLVIRHCLRVPGPRGVQVAVLLTRMPPCRFVHHDDDGLVSVDSCSSQPKTRPWQRGQAPLGQDKQRRNSGKGRTCKHVPPLHQK</sequence>
<evidence type="ECO:0000313" key="3">
    <source>
        <dbReference type="Proteomes" id="UP000579812"/>
    </source>
</evidence>
<keyword evidence="3" id="KW-1185">Reference proteome</keyword>
<accession>A0A7J6CXV6</accession>
<evidence type="ECO:0000313" key="2">
    <source>
        <dbReference type="EMBL" id="KAF4112168.1"/>
    </source>
</evidence>
<proteinExistence type="predicted"/>
<gene>
    <name evidence="2" type="ORF">G5714_006963</name>
</gene>
<comment type="caution">
    <text evidence="2">The sequence shown here is derived from an EMBL/GenBank/DDBJ whole genome shotgun (WGS) entry which is preliminary data.</text>
</comment>
<protein>
    <submittedName>
        <fullName evidence="2">Uncharacterized protein</fullName>
    </submittedName>
</protein>
<name>A0A7J6CXV6_9TELE</name>
<evidence type="ECO:0000256" key="1">
    <source>
        <dbReference type="SAM" id="MobiDB-lite"/>
    </source>
</evidence>